<gene>
    <name evidence="5 8" type="primary">prmC</name>
    <name evidence="8" type="ORF">THMIRHAM_04390</name>
</gene>
<feature type="domain" description="Release factor glutamine methyltransferase N-terminal" evidence="7">
    <location>
        <begin position="8"/>
        <end position="77"/>
    </location>
</feature>
<comment type="function">
    <text evidence="5">Methylates the class 1 translation termination release factors RF1/PrfA and RF2/PrfB on the glutamine residue of the universally conserved GGQ motif.</text>
</comment>
<evidence type="ECO:0000259" key="6">
    <source>
        <dbReference type="Pfam" id="PF05175"/>
    </source>
</evidence>
<dbReference type="InterPro" id="IPR002052">
    <property type="entry name" value="DNA_methylase_N6_adenine_CS"/>
</dbReference>
<dbReference type="NCBIfam" id="TIGR00536">
    <property type="entry name" value="hemK_fam"/>
    <property type="match status" value="1"/>
</dbReference>
<comment type="catalytic activity">
    <reaction evidence="4 5">
        <text>L-glutaminyl-[peptide chain release factor] + S-adenosyl-L-methionine = N(5)-methyl-L-glutaminyl-[peptide chain release factor] + S-adenosyl-L-homocysteine + H(+)</text>
        <dbReference type="Rhea" id="RHEA:42896"/>
        <dbReference type="Rhea" id="RHEA-COMP:10271"/>
        <dbReference type="Rhea" id="RHEA-COMP:10272"/>
        <dbReference type="ChEBI" id="CHEBI:15378"/>
        <dbReference type="ChEBI" id="CHEBI:30011"/>
        <dbReference type="ChEBI" id="CHEBI:57856"/>
        <dbReference type="ChEBI" id="CHEBI:59789"/>
        <dbReference type="ChEBI" id="CHEBI:61891"/>
        <dbReference type="EC" id="2.1.1.297"/>
    </reaction>
</comment>
<dbReference type="InterPro" id="IPR019874">
    <property type="entry name" value="RF_methyltr_PrmC"/>
</dbReference>
<evidence type="ECO:0000256" key="4">
    <source>
        <dbReference type="ARBA" id="ARBA00048391"/>
    </source>
</evidence>
<dbReference type="EC" id="2.1.1.297" evidence="5"/>
<dbReference type="Pfam" id="PF17827">
    <property type="entry name" value="PrmC_N"/>
    <property type="match status" value="1"/>
</dbReference>
<feature type="binding site" evidence="5">
    <location>
        <position position="190"/>
    </location>
    <ligand>
        <name>S-adenosyl-L-methionine</name>
        <dbReference type="ChEBI" id="CHEBI:59789"/>
    </ligand>
</feature>
<sequence length="283" mass="31368">MASIQATLQASQEQLIQAGLVDSPKIDAELLLCHTLDVNRSYLFTWPEKELTAEQTHAFQNDLQLRLAGHPIAHIIGQREFWGLNLRVSNNTLIPRPDTETLIEAVLNLDGIKNKQAECTILDLGTGSGAIALALKSELPHCDITAIDQSQAALEIARENAISNQLDVQFMQSDWFSAIGQKQYHCIVSNPPYIEEDDPHLNQGDVRFEPLSALTSGEDGLDDIRLIINQAWSHLVSQGWLVIEHGYNQAESIAELFKETGFQNRTLCKDLGGNPRVSLGQKP</sequence>
<protein>
    <recommendedName>
        <fullName evidence="5">Release factor glutamine methyltransferase</fullName>
        <shortName evidence="5">RF MTase</shortName>
        <ecNumber evidence="5">2.1.1.297</ecNumber>
    </recommendedName>
    <alternativeName>
        <fullName evidence="5">N5-glutamine methyltransferase PrmC</fullName>
    </alternativeName>
    <alternativeName>
        <fullName evidence="5">Protein-(glutamine-N5) MTase PrmC</fullName>
    </alternativeName>
    <alternativeName>
        <fullName evidence="5">Protein-glutamine N-methyltransferase PrmC</fullName>
    </alternativeName>
</protein>
<evidence type="ECO:0000256" key="3">
    <source>
        <dbReference type="ARBA" id="ARBA00022691"/>
    </source>
</evidence>
<dbReference type="SUPFAM" id="SSF53335">
    <property type="entry name" value="S-adenosyl-L-methionine-dependent methyltransferases"/>
    <property type="match status" value="1"/>
</dbReference>
<organism evidence="8 9">
    <name type="scientific">Thiomicrorhabdus immobilis</name>
    <dbReference type="NCBI Taxonomy" id="2791037"/>
    <lineage>
        <taxon>Bacteria</taxon>
        <taxon>Pseudomonadati</taxon>
        <taxon>Pseudomonadota</taxon>
        <taxon>Gammaproteobacteria</taxon>
        <taxon>Thiotrichales</taxon>
        <taxon>Piscirickettsiaceae</taxon>
        <taxon>Thiomicrorhabdus</taxon>
    </lineage>
</organism>
<dbReference type="InterPro" id="IPR007848">
    <property type="entry name" value="Small_mtfrase_dom"/>
</dbReference>
<evidence type="ECO:0000256" key="5">
    <source>
        <dbReference type="HAMAP-Rule" id="MF_02126"/>
    </source>
</evidence>
<evidence type="ECO:0000259" key="7">
    <source>
        <dbReference type="Pfam" id="PF17827"/>
    </source>
</evidence>
<dbReference type="PANTHER" id="PTHR18895">
    <property type="entry name" value="HEMK METHYLTRANSFERASE"/>
    <property type="match status" value="1"/>
</dbReference>
<feature type="binding site" evidence="5">
    <location>
        <position position="175"/>
    </location>
    <ligand>
        <name>S-adenosyl-L-methionine</name>
        <dbReference type="ChEBI" id="CHEBI:59789"/>
    </ligand>
</feature>
<keyword evidence="9" id="KW-1185">Reference proteome</keyword>
<keyword evidence="1 5" id="KW-0489">Methyltransferase</keyword>
<dbReference type="CDD" id="cd02440">
    <property type="entry name" value="AdoMet_MTases"/>
    <property type="match status" value="1"/>
</dbReference>
<dbReference type="InterPro" id="IPR029063">
    <property type="entry name" value="SAM-dependent_MTases_sf"/>
</dbReference>
<dbReference type="InterPro" id="IPR040758">
    <property type="entry name" value="PrmC_N"/>
</dbReference>
<name>A0ABM7MBA9_9GAMM</name>
<feature type="domain" description="Methyltransferase small" evidence="6">
    <location>
        <begin position="115"/>
        <end position="198"/>
    </location>
</feature>
<evidence type="ECO:0000313" key="8">
    <source>
        <dbReference type="EMBL" id="BCN92654.1"/>
    </source>
</evidence>
<dbReference type="Proteomes" id="UP001054820">
    <property type="component" value="Chromosome"/>
</dbReference>
<dbReference type="RefSeq" id="WP_237262638.1">
    <property type="nucleotide sequence ID" value="NZ_AP024202.1"/>
</dbReference>
<accession>A0ABM7MBA9</accession>
<dbReference type="Pfam" id="PF05175">
    <property type="entry name" value="MTS"/>
    <property type="match status" value="1"/>
</dbReference>
<feature type="binding site" evidence="5">
    <location>
        <begin position="190"/>
        <end position="193"/>
    </location>
    <ligand>
        <name>substrate</name>
    </ligand>
</feature>
<dbReference type="InterPro" id="IPR004556">
    <property type="entry name" value="HemK-like"/>
</dbReference>
<keyword evidence="2 5" id="KW-0808">Transferase</keyword>
<reference evidence="8" key="1">
    <citation type="journal article" date="2022" name="Arch. Microbiol.">
        <title>Thiomicrorhabdus immobilis sp. nov., a mesophilic sulfur-oxidizing bacterium isolated from sediment of a brackish lake in northern Japan.</title>
        <authorList>
            <person name="Kojima H."/>
            <person name="Mochizuki J."/>
            <person name="Kanda M."/>
            <person name="Watanabe T."/>
            <person name="Fukui M."/>
        </authorList>
    </citation>
    <scope>NUCLEOTIDE SEQUENCE</scope>
    <source>
        <strain evidence="8">Am19</strain>
    </source>
</reference>
<dbReference type="NCBIfam" id="TIGR03534">
    <property type="entry name" value="RF_mod_PrmC"/>
    <property type="match status" value="1"/>
</dbReference>
<keyword evidence="3 5" id="KW-0949">S-adenosyl-L-methionine</keyword>
<dbReference type="InterPro" id="IPR050320">
    <property type="entry name" value="N5-glutamine_MTase"/>
</dbReference>
<feature type="binding site" evidence="5">
    <location>
        <position position="148"/>
    </location>
    <ligand>
        <name>S-adenosyl-L-methionine</name>
        <dbReference type="ChEBI" id="CHEBI:59789"/>
    </ligand>
</feature>
<dbReference type="PROSITE" id="PS00092">
    <property type="entry name" value="N6_MTASE"/>
    <property type="match status" value="1"/>
</dbReference>
<dbReference type="Gene3D" id="1.10.8.10">
    <property type="entry name" value="DNA helicase RuvA subunit, C-terminal domain"/>
    <property type="match status" value="1"/>
</dbReference>
<feature type="binding site" evidence="5">
    <location>
        <begin position="125"/>
        <end position="129"/>
    </location>
    <ligand>
        <name>S-adenosyl-L-methionine</name>
        <dbReference type="ChEBI" id="CHEBI:59789"/>
    </ligand>
</feature>
<evidence type="ECO:0000256" key="2">
    <source>
        <dbReference type="ARBA" id="ARBA00022679"/>
    </source>
</evidence>
<dbReference type="Gene3D" id="3.40.50.150">
    <property type="entry name" value="Vaccinia Virus protein VP39"/>
    <property type="match status" value="1"/>
</dbReference>
<evidence type="ECO:0000313" key="9">
    <source>
        <dbReference type="Proteomes" id="UP001054820"/>
    </source>
</evidence>
<dbReference type="GO" id="GO:0032259">
    <property type="term" value="P:methylation"/>
    <property type="evidence" value="ECO:0007669"/>
    <property type="project" value="UniProtKB-KW"/>
</dbReference>
<dbReference type="HAMAP" id="MF_02126">
    <property type="entry name" value="RF_methyltr_PrmC"/>
    <property type="match status" value="1"/>
</dbReference>
<dbReference type="EMBL" id="AP024202">
    <property type="protein sequence ID" value="BCN92654.1"/>
    <property type="molecule type" value="Genomic_DNA"/>
</dbReference>
<comment type="similarity">
    <text evidence="5">Belongs to the protein N5-glutamine methyltransferase family. PrmC subfamily.</text>
</comment>
<evidence type="ECO:0000256" key="1">
    <source>
        <dbReference type="ARBA" id="ARBA00022603"/>
    </source>
</evidence>
<dbReference type="GO" id="GO:0008168">
    <property type="term" value="F:methyltransferase activity"/>
    <property type="evidence" value="ECO:0007669"/>
    <property type="project" value="UniProtKB-KW"/>
</dbReference>
<proteinExistence type="inferred from homology"/>
<dbReference type="PANTHER" id="PTHR18895:SF74">
    <property type="entry name" value="MTRF1L RELEASE FACTOR GLUTAMINE METHYLTRANSFERASE"/>
    <property type="match status" value="1"/>
</dbReference>